<dbReference type="InterPro" id="IPR038765">
    <property type="entry name" value="Papain-like_cys_pep_sf"/>
</dbReference>
<feature type="signal peptide" evidence="1">
    <location>
        <begin position="1"/>
        <end position="19"/>
    </location>
</feature>
<evidence type="ECO:0000256" key="1">
    <source>
        <dbReference type="SAM" id="SignalP"/>
    </source>
</evidence>
<protein>
    <submittedName>
        <fullName evidence="2">YiiX family permuted papain-like enzyme</fullName>
    </submittedName>
</protein>
<dbReference type="SUPFAM" id="SSF54001">
    <property type="entry name" value="Cysteine proteinases"/>
    <property type="match status" value="1"/>
</dbReference>
<sequence>MGRAAVVLFALLMGQSAQGYSPQAGDIVFHTSLSSQSRAVQLATKSRYSHMGIVLFRDGQAFVLEAVQPVRYTPLQQWLDRGKDRRYVIKRLKTPWSEAAIKRLQQDSSHYEGKPYDLAFEWSDNRIYCSELVWKLYKSAAGIELAPLSKLGDFDLSHPSVQTKLKERYGNRLPLAEPVIAPAAIFESPLLRTVSER</sequence>
<dbReference type="NCBIfam" id="NF007458">
    <property type="entry name" value="PRK10030.1"/>
    <property type="match status" value="1"/>
</dbReference>
<evidence type="ECO:0000313" key="3">
    <source>
        <dbReference type="Proteomes" id="UP000778523"/>
    </source>
</evidence>
<evidence type="ECO:0000313" key="2">
    <source>
        <dbReference type="EMBL" id="NSL55913.1"/>
    </source>
</evidence>
<organism evidence="2 3">
    <name type="scientific">Uliginosibacterium aquaticum</name>
    <dbReference type="NCBI Taxonomy" id="2731212"/>
    <lineage>
        <taxon>Bacteria</taxon>
        <taxon>Pseudomonadati</taxon>
        <taxon>Pseudomonadota</taxon>
        <taxon>Betaproteobacteria</taxon>
        <taxon>Rhodocyclales</taxon>
        <taxon>Zoogloeaceae</taxon>
        <taxon>Uliginosibacterium</taxon>
    </lineage>
</organism>
<dbReference type="InterPro" id="IPR024453">
    <property type="entry name" value="Peptidase_C92"/>
</dbReference>
<dbReference type="Pfam" id="PF05708">
    <property type="entry name" value="Peptidase_C92"/>
    <property type="match status" value="1"/>
</dbReference>
<name>A0ABX2INU0_9RHOO</name>
<accession>A0ABX2INU0</accession>
<keyword evidence="3" id="KW-1185">Reference proteome</keyword>
<comment type="caution">
    <text evidence="2">The sequence shown here is derived from an EMBL/GenBank/DDBJ whole genome shotgun (WGS) entry which is preliminary data.</text>
</comment>
<reference evidence="2 3" key="1">
    <citation type="submission" date="2020-06" db="EMBL/GenBank/DDBJ databases">
        <title>Draft genome of Uliginosibacterium sp. IMCC34675.</title>
        <authorList>
            <person name="Song J."/>
        </authorList>
    </citation>
    <scope>NUCLEOTIDE SEQUENCE [LARGE SCALE GENOMIC DNA]</scope>
    <source>
        <strain evidence="2 3">IMCC34675</strain>
    </source>
</reference>
<proteinExistence type="predicted"/>
<dbReference type="Gene3D" id="3.90.1720.10">
    <property type="entry name" value="endopeptidase domain like (from Nostoc punctiforme)"/>
    <property type="match status" value="1"/>
</dbReference>
<feature type="chain" id="PRO_5046994112" evidence="1">
    <location>
        <begin position="20"/>
        <end position="197"/>
    </location>
</feature>
<dbReference type="Proteomes" id="UP000778523">
    <property type="component" value="Unassembled WGS sequence"/>
</dbReference>
<keyword evidence="1" id="KW-0732">Signal</keyword>
<gene>
    <name evidence="2" type="ORF">HJ583_012810</name>
</gene>
<dbReference type="EMBL" id="JABCSC020000003">
    <property type="protein sequence ID" value="NSL55913.1"/>
    <property type="molecule type" value="Genomic_DNA"/>
</dbReference>
<dbReference type="RefSeq" id="WP_170022289.1">
    <property type="nucleotide sequence ID" value="NZ_JABCSC020000003.1"/>
</dbReference>